<evidence type="ECO:0000256" key="4">
    <source>
        <dbReference type="ARBA" id="ARBA00022807"/>
    </source>
</evidence>
<dbReference type="Pfam" id="PF13406">
    <property type="entry name" value="SLT_2"/>
    <property type="match status" value="1"/>
</dbReference>
<dbReference type="InterPro" id="IPR051794">
    <property type="entry name" value="PG_Endopeptidase_C40"/>
</dbReference>
<dbReference type="Proteomes" id="UP001596484">
    <property type="component" value="Unassembled WGS sequence"/>
</dbReference>
<evidence type="ECO:0000259" key="6">
    <source>
        <dbReference type="PROSITE" id="PS51935"/>
    </source>
</evidence>
<dbReference type="Gene3D" id="1.10.530.10">
    <property type="match status" value="1"/>
</dbReference>
<dbReference type="RefSeq" id="WP_378405276.1">
    <property type="nucleotide sequence ID" value="NZ_JBHTCS010000014.1"/>
</dbReference>
<sequence>MPVDPSAVIVAIATALGGFVQGADIPLPVKDQAAQAIQSFEASAPAASQQINDIIGMLPEQVQGQAQQAVSDAAAAVENSLQPYLPPAPPAAPAAPPAPPALAAPAPAAPAAPPRYSAPPALQAGPIGGDPSRTLPGALAGLPELAMAPIGAIAVFVPWLKKAGEICEGIKPPVLAALYSAENGFRYGPTAPVSRDGARGPGQFMPGTWAKYGKDADGDGKADILGVADSVMASGHLLCDMYTEIEGWKKQGLVKGDTLDLAIAGYNAGVGAVRRSGGMPSGLPDYENQTKPYVAKIRATEARFAGILTPFVGNFGDSIGGKIVEAALRYLGLPYVWGGGNINGPSGGGFDCSGLTSYAVYAATGDLLKLPRTSETQWHVGEEIPLAEARPGDLLFGNWQSGGPGHVAIYMGNGQMVHAPQRGDVVRVGPVFDGMKVRRMV</sequence>
<evidence type="ECO:0000313" key="8">
    <source>
        <dbReference type="Proteomes" id="UP001596484"/>
    </source>
</evidence>
<keyword evidence="4" id="KW-0788">Thiol protease</keyword>
<accession>A0ABW2RY83</accession>
<name>A0ABW2RY83_9NOCA</name>
<evidence type="ECO:0000256" key="2">
    <source>
        <dbReference type="ARBA" id="ARBA00022670"/>
    </source>
</evidence>
<evidence type="ECO:0000256" key="1">
    <source>
        <dbReference type="ARBA" id="ARBA00007074"/>
    </source>
</evidence>
<evidence type="ECO:0000256" key="3">
    <source>
        <dbReference type="ARBA" id="ARBA00022801"/>
    </source>
</evidence>
<dbReference type="CDD" id="cd13399">
    <property type="entry name" value="Slt35-like"/>
    <property type="match status" value="1"/>
</dbReference>
<comment type="similarity">
    <text evidence="1">Belongs to the peptidase C40 family.</text>
</comment>
<dbReference type="InterPro" id="IPR000064">
    <property type="entry name" value="NLP_P60_dom"/>
</dbReference>
<feature type="compositionally biased region" description="Pro residues" evidence="5">
    <location>
        <begin position="87"/>
        <end position="117"/>
    </location>
</feature>
<dbReference type="PANTHER" id="PTHR47359:SF3">
    <property type="entry name" value="NLP_P60 DOMAIN-CONTAINING PROTEIN-RELATED"/>
    <property type="match status" value="1"/>
</dbReference>
<keyword evidence="3" id="KW-0378">Hydrolase</keyword>
<dbReference type="InterPro" id="IPR031304">
    <property type="entry name" value="SLT_2"/>
</dbReference>
<keyword evidence="8" id="KW-1185">Reference proteome</keyword>
<organism evidence="7 8">
    <name type="scientific">Rhodococcus daqingensis</name>
    <dbReference type="NCBI Taxonomy" id="2479363"/>
    <lineage>
        <taxon>Bacteria</taxon>
        <taxon>Bacillati</taxon>
        <taxon>Actinomycetota</taxon>
        <taxon>Actinomycetes</taxon>
        <taxon>Mycobacteriales</taxon>
        <taxon>Nocardiaceae</taxon>
        <taxon>Rhodococcus</taxon>
    </lineage>
</organism>
<dbReference type="PANTHER" id="PTHR47359">
    <property type="entry name" value="PEPTIDOGLYCAN DL-ENDOPEPTIDASE CWLO"/>
    <property type="match status" value="1"/>
</dbReference>
<dbReference type="Gene3D" id="3.90.1720.10">
    <property type="entry name" value="endopeptidase domain like (from Nostoc punctiforme)"/>
    <property type="match status" value="1"/>
</dbReference>
<feature type="domain" description="NlpC/P60" evidence="6">
    <location>
        <begin position="317"/>
        <end position="441"/>
    </location>
</feature>
<evidence type="ECO:0000256" key="5">
    <source>
        <dbReference type="SAM" id="MobiDB-lite"/>
    </source>
</evidence>
<dbReference type="EMBL" id="JBHTCS010000014">
    <property type="protein sequence ID" value="MFC7448828.1"/>
    <property type="molecule type" value="Genomic_DNA"/>
</dbReference>
<dbReference type="SUPFAM" id="SSF54001">
    <property type="entry name" value="Cysteine proteinases"/>
    <property type="match status" value="1"/>
</dbReference>
<dbReference type="Pfam" id="PF00877">
    <property type="entry name" value="NLPC_P60"/>
    <property type="match status" value="1"/>
</dbReference>
<dbReference type="InterPro" id="IPR038765">
    <property type="entry name" value="Papain-like_cys_pep_sf"/>
</dbReference>
<reference evidence="8" key="1">
    <citation type="journal article" date="2019" name="Int. J. Syst. Evol. Microbiol.">
        <title>The Global Catalogue of Microorganisms (GCM) 10K type strain sequencing project: providing services to taxonomists for standard genome sequencing and annotation.</title>
        <authorList>
            <consortium name="The Broad Institute Genomics Platform"/>
            <consortium name="The Broad Institute Genome Sequencing Center for Infectious Disease"/>
            <person name="Wu L."/>
            <person name="Ma J."/>
        </authorList>
    </citation>
    <scope>NUCLEOTIDE SEQUENCE [LARGE SCALE GENOMIC DNA]</scope>
    <source>
        <strain evidence="8">ICMP 19430</strain>
    </source>
</reference>
<comment type="caution">
    <text evidence="7">The sequence shown here is derived from an EMBL/GenBank/DDBJ whole genome shotgun (WGS) entry which is preliminary data.</text>
</comment>
<keyword evidence="2" id="KW-0645">Protease</keyword>
<evidence type="ECO:0000313" key="7">
    <source>
        <dbReference type="EMBL" id="MFC7448828.1"/>
    </source>
</evidence>
<proteinExistence type="inferred from homology"/>
<dbReference type="PROSITE" id="PS51935">
    <property type="entry name" value="NLPC_P60"/>
    <property type="match status" value="1"/>
</dbReference>
<protein>
    <submittedName>
        <fullName evidence="7">NlpC/P60 family protein</fullName>
    </submittedName>
</protein>
<feature type="region of interest" description="Disordered" evidence="5">
    <location>
        <begin position="87"/>
        <end position="130"/>
    </location>
</feature>
<gene>
    <name evidence="7" type="ORF">ACFQS9_13100</name>
</gene>
<dbReference type="SUPFAM" id="SSF53955">
    <property type="entry name" value="Lysozyme-like"/>
    <property type="match status" value="1"/>
</dbReference>
<dbReference type="InterPro" id="IPR023346">
    <property type="entry name" value="Lysozyme-like_dom_sf"/>
</dbReference>